<evidence type="ECO:0000313" key="5">
    <source>
        <dbReference type="Proteomes" id="UP000230066"/>
    </source>
</evidence>
<keyword evidence="2" id="KW-0472">Membrane</keyword>
<name>A0A4E0R7N1_FASHE</name>
<sequence>MAFGTVSYLRLLLVPLMISNFILGAPTSTIVSNGSAELTTSRSRAVESQIAVDSESKQHISDVENNEPDSELTTSVDQNGNWPTSEDSVPNIPQSHSRVEDQHDGNPLQNMTKPNFVENRKKSDDQFAESLVAEPGNTPTVNLLSVNDSQEIMKIMTDIQRKVELNGANCSTVIPTNATDLKGSSLDPKLSRSSSSYEPPNNPNLLPQSPSAYPWIASANENHVNSNTSVALSEQQDLVNLHPSTHGQIGPDTSVSCQCGSHATCADGPSGSMCICDALWTMINGDCVAHPLAIGLITASVLGCLIGLTASLALVILSRRGYRLRNREIYRIG</sequence>
<feature type="region of interest" description="Disordered" evidence="1">
    <location>
        <begin position="174"/>
        <end position="208"/>
    </location>
</feature>
<reference evidence="4" key="1">
    <citation type="submission" date="2019-03" db="EMBL/GenBank/DDBJ databases">
        <title>Improved annotation for the trematode Fasciola hepatica.</title>
        <authorList>
            <person name="Choi Y.-J."/>
            <person name="Martin J."/>
            <person name="Mitreva M."/>
        </authorList>
    </citation>
    <scope>NUCLEOTIDE SEQUENCE [LARGE SCALE GENOMIC DNA]</scope>
</reference>
<proteinExistence type="predicted"/>
<gene>
    <name evidence="4" type="ORF">D915_004536</name>
</gene>
<feature type="transmembrane region" description="Helical" evidence="2">
    <location>
        <begin position="292"/>
        <end position="317"/>
    </location>
</feature>
<dbReference type="EMBL" id="JXXN02001466">
    <property type="protein sequence ID" value="THD24709.1"/>
    <property type="molecule type" value="Genomic_DNA"/>
</dbReference>
<feature type="compositionally biased region" description="Polar residues" evidence="1">
    <location>
        <begin position="71"/>
        <end position="96"/>
    </location>
</feature>
<feature type="signal peptide" evidence="3">
    <location>
        <begin position="1"/>
        <end position="24"/>
    </location>
</feature>
<dbReference type="AlphaFoldDB" id="A0A4E0R7N1"/>
<feature type="chain" id="PRO_5020031340" description="EGF-like domain-containing protein" evidence="3">
    <location>
        <begin position="25"/>
        <end position="333"/>
    </location>
</feature>
<keyword evidence="5" id="KW-1185">Reference proteome</keyword>
<accession>A0A4E0R7N1</accession>
<keyword evidence="2" id="KW-0812">Transmembrane</keyword>
<feature type="region of interest" description="Disordered" evidence="1">
    <location>
        <begin position="52"/>
        <end position="114"/>
    </location>
</feature>
<evidence type="ECO:0000256" key="3">
    <source>
        <dbReference type="SAM" id="SignalP"/>
    </source>
</evidence>
<evidence type="ECO:0000256" key="2">
    <source>
        <dbReference type="SAM" id="Phobius"/>
    </source>
</evidence>
<evidence type="ECO:0000313" key="4">
    <source>
        <dbReference type="EMBL" id="THD24709.1"/>
    </source>
</evidence>
<evidence type="ECO:0008006" key="6">
    <source>
        <dbReference type="Google" id="ProtNLM"/>
    </source>
</evidence>
<keyword evidence="3" id="KW-0732">Signal</keyword>
<comment type="caution">
    <text evidence="4">The sequence shown here is derived from an EMBL/GenBank/DDBJ whole genome shotgun (WGS) entry which is preliminary data.</text>
</comment>
<organism evidence="4 5">
    <name type="scientific">Fasciola hepatica</name>
    <name type="common">Liver fluke</name>
    <dbReference type="NCBI Taxonomy" id="6192"/>
    <lineage>
        <taxon>Eukaryota</taxon>
        <taxon>Metazoa</taxon>
        <taxon>Spiralia</taxon>
        <taxon>Lophotrochozoa</taxon>
        <taxon>Platyhelminthes</taxon>
        <taxon>Trematoda</taxon>
        <taxon>Digenea</taxon>
        <taxon>Plagiorchiida</taxon>
        <taxon>Echinostomata</taxon>
        <taxon>Echinostomatoidea</taxon>
        <taxon>Fasciolidae</taxon>
        <taxon>Fasciola</taxon>
    </lineage>
</organism>
<feature type="compositionally biased region" description="Low complexity" evidence="1">
    <location>
        <begin position="184"/>
        <end position="208"/>
    </location>
</feature>
<evidence type="ECO:0000256" key="1">
    <source>
        <dbReference type="SAM" id="MobiDB-lite"/>
    </source>
</evidence>
<keyword evidence="2" id="KW-1133">Transmembrane helix</keyword>
<protein>
    <recommendedName>
        <fullName evidence="6">EGF-like domain-containing protein</fullName>
    </recommendedName>
</protein>
<dbReference type="Proteomes" id="UP000230066">
    <property type="component" value="Unassembled WGS sequence"/>
</dbReference>